<dbReference type="AlphaFoldDB" id="W2C6F2"/>
<gene>
    <name evidence="2" type="ORF">N425_02380</name>
</gene>
<evidence type="ECO:0000313" key="2">
    <source>
        <dbReference type="EMBL" id="ETK02804.1"/>
    </source>
</evidence>
<proteinExistence type="predicted"/>
<dbReference type="PATRIC" id="fig|1411148.3.peg.246"/>
<feature type="chain" id="PRO_5004812512" description="Adhesin domain-containing protein" evidence="1">
    <location>
        <begin position="18"/>
        <end position="324"/>
    </location>
</feature>
<accession>W2C6F2</accession>
<comment type="caution">
    <text evidence="2">The sequence shown here is derived from an EMBL/GenBank/DDBJ whole genome shotgun (WGS) entry which is preliminary data.</text>
</comment>
<keyword evidence="1" id="KW-0732">Signal</keyword>
<evidence type="ECO:0008006" key="4">
    <source>
        <dbReference type="Google" id="ProtNLM"/>
    </source>
</evidence>
<dbReference type="Proteomes" id="UP000018837">
    <property type="component" value="Unassembled WGS sequence"/>
</dbReference>
<name>W2C6F2_9BACT</name>
<dbReference type="EMBL" id="AYUF01000298">
    <property type="protein sequence ID" value="ETK02804.1"/>
    <property type="molecule type" value="Genomic_DNA"/>
</dbReference>
<evidence type="ECO:0000256" key="1">
    <source>
        <dbReference type="SAM" id="SignalP"/>
    </source>
</evidence>
<protein>
    <recommendedName>
        <fullName evidence="4">Adhesin domain-containing protein</fullName>
    </recommendedName>
</protein>
<reference evidence="2 3" key="1">
    <citation type="submission" date="2013-11" db="EMBL/GenBank/DDBJ databases">
        <title>Single cell genomics of uncultured Tannerella BU063 (oral taxon 286).</title>
        <authorList>
            <person name="Beall C.J."/>
            <person name="Campbell A.G."/>
            <person name="Griffen A.L."/>
            <person name="Podar M."/>
            <person name="Leys E.J."/>
        </authorList>
    </citation>
    <scope>NUCLEOTIDE SEQUENCE [LARGE SCALE GENOMIC DNA]</scope>
    <source>
        <strain evidence="2">Cell 2</strain>
    </source>
</reference>
<organism evidence="2 3">
    <name type="scientific">Tannerella sp. oral taxon BU063 isolate Cell 2</name>
    <dbReference type="NCBI Taxonomy" id="1411148"/>
    <lineage>
        <taxon>Bacteria</taxon>
        <taxon>Pseudomonadati</taxon>
        <taxon>Bacteroidota</taxon>
        <taxon>Bacteroidia</taxon>
        <taxon>Bacteroidales</taxon>
        <taxon>Tannerellaceae</taxon>
        <taxon>Tannerella</taxon>
    </lineage>
</organism>
<feature type="signal peptide" evidence="1">
    <location>
        <begin position="1"/>
        <end position="17"/>
    </location>
</feature>
<sequence>MLLTVLLVSLCAMGSTAAKKIYRRQIVKEFSVGARPELALSNCFGEIRIVEGADRKITVRVELRGEGKTEEEARRYAEAVNVDLSLSGNRVEGRTTFQKIICNNCGRAADFTVTVPRDVVLSLANQFGNIYINRATQPLTVTVKYGDLYLKEASTASVNVSFGKASIDRCAMLNLNSQYSGITIGTVGQLTGKTKFDGTYRIESVGRCTLTAGYTQIRIDRLSESCVVDKLRFSGLRIGEVARGFSEISVKASYSEVHLGLTPGHVFRADLSASYGQIHTGDLNIRAADTRSGHTNQLSGTAGASESPRARVSVTSSFGDIYLK</sequence>
<evidence type="ECO:0000313" key="3">
    <source>
        <dbReference type="Proteomes" id="UP000018837"/>
    </source>
</evidence>